<comment type="similarity">
    <text evidence="10">Belongs to the ELO family.</text>
</comment>
<comment type="caution">
    <text evidence="12">The sequence shown here is derived from an EMBL/GenBank/DDBJ whole genome shotgun (WGS) entry which is preliminary data.</text>
</comment>
<dbReference type="GO" id="GO:0034625">
    <property type="term" value="P:fatty acid elongation, monounsaturated fatty acid"/>
    <property type="evidence" value="ECO:0007669"/>
    <property type="project" value="TreeGrafter"/>
</dbReference>
<sequence length="305" mass="35352">MSTELRSGISEVAETLQKWYNLNVEAKADPRVSEWLFMGSPWPTLILTALYLCLVKYGPGLMKPYPALNLRPLLIGYNLMLVLFSIWMFFEFAFTTVLSQEFSIICQPVDYSNNTMAKRLAAVIWWYYFSKFVEFLDTIFFILRKKDSQITFLHVYHHSTMFILWWIGVKFVAGGESYFSATVNCGVHVVMYSYYLLSALGPAVQKYLWWKKYMTVLQLAQFFAVILHTTYAIYSDCGYPNVYQYALIAYSFSHVCLFSNFYVNKYSKTTAVNGKTKEVNGARHSDRDSVNQRTAQSNSELNRLA</sequence>
<keyword evidence="3 10" id="KW-0808">Transferase</keyword>
<keyword evidence="7 10" id="KW-0443">Lipid metabolism</keyword>
<evidence type="ECO:0000256" key="2">
    <source>
        <dbReference type="ARBA" id="ARBA00022516"/>
    </source>
</evidence>
<feature type="compositionally biased region" description="Polar residues" evidence="11">
    <location>
        <begin position="291"/>
        <end position="305"/>
    </location>
</feature>
<feature type="transmembrane region" description="Helical" evidence="10">
    <location>
        <begin position="179"/>
        <end position="201"/>
    </location>
</feature>
<feature type="transmembrane region" description="Helical" evidence="10">
    <location>
        <begin position="245"/>
        <end position="263"/>
    </location>
</feature>
<keyword evidence="5 10" id="KW-0276">Fatty acid metabolism</keyword>
<feature type="transmembrane region" description="Helical" evidence="10">
    <location>
        <begin position="70"/>
        <end position="90"/>
    </location>
</feature>
<organism evidence="12 13">
    <name type="scientific">Owenia fusiformis</name>
    <name type="common">Polychaete worm</name>
    <dbReference type="NCBI Taxonomy" id="6347"/>
    <lineage>
        <taxon>Eukaryota</taxon>
        <taxon>Metazoa</taxon>
        <taxon>Spiralia</taxon>
        <taxon>Lophotrochozoa</taxon>
        <taxon>Annelida</taxon>
        <taxon>Polychaeta</taxon>
        <taxon>Sedentaria</taxon>
        <taxon>Canalipalpata</taxon>
        <taxon>Sabellida</taxon>
        <taxon>Oweniida</taxon>
        <taxon>Oweniidae</taxon>
        <taxon>Owenia</taxon>
    </lineage>
</organism>
<dbReference type="Pfam" id="PF01151">
    <property type="entry name" value="ELO"/>
    <property type="match status" value="1"/>
</dbReference>
<evidence type="ECO:0000256" key="10">
    <source>
        <dbReference type="RuleBase" id="RU361115"/>
    </source>
</evidence>
<evidence type="ECO:0000256" key="4">
    <source>
        <dbReference type="ARBA" id="ARBA00022692"/>
    </source>
</evidence>
<dbReference type="EC" id="2.3.1.199" evidence="10"/>
<dbReference type="PANTHER" id="PTHR11157:SF126">
    <property type="entry name" value="ELONGATION OF VERY LONG CHAIN FATTY ACIDS PROTEIN"/>
    <property type="match status" value="1"/>
</dbReference>
<dbReference type="GO" id="GO:0009922">
    <property type="term" value="F:fatty acid elongase activity"/>
    <property type="evidence" value="ECO:0007669"/>
    <property type="project" value="UniProtKB-EC"/>
</dbReference>
<comment type="subcellular location">
    <subcellularLocation>
        <location evidence="1">Membrane</location>
        <topology evidence="1">Multi-pass membrane protein</topology>
    </subcellularLocation>
</comment>
<evidence type="ECO:0000256" key="11">
    <source>
        <dbReference type="SAM" id="MobiDB-lite"/>
    </source>
</evidence>
<dbReference type="GO" id="GO:0030148">
    <property type="term" value="P:sphingolipid biosynthetic process"/>
    <property type="evidence" value="ECO:0007669"/>
    <property type="project" value="TreeGrafter"/>
</dbReference>
<dbReference type="AlphaFoldDB" id="A0A8J1U236"/>
<dbReference type="InterPro" id="IPR002076">
    <property type="entry name" value="ELO_fam"/>
</dbReference>
<dbReference type="OrthoDB" id="434092at2759"/>
<dbReference type="GO" id="GO:0005789">
    <property type="term" value="C:endoplasmic reticulum membrane"/>
    <property type="evidence" value="ECO:0007669"/>
    <property type="project" value="TreeGrafter"/>
</dbReference>
<feature type="compositionally biased region" description="Basic and acidic residues" evidence="11">
    <location>
        <begin position="277"/>
        <end position="290"/>
    </location>
</feature>
<feature type="transmembrane region" description="Helical" evidence="10">
    <location>
        <begin position="124"/>
        <end position="143"/>
    </location>
</feature>
<keyword evidence="9 10" id="KW-0275">Fatty acid biosynthesis</keyword>
<dbReference type="PANTHER" id="PTHR11157">
    <property type="entry name" value="FATTY ACID ACYL TRANSFERASE-RELATED"/>
    <property type="match status" value="1"/>
</dbReference>
<keyword evidence="2 10" id="KW-0444">Lipid biosynthesis</keyword>
<proteinExistence type="inferred from homology"/>
<keyword evidence="13" id="KW-1185">Reference proteome</keyword>
<dbReference type="GO" id="GO:0019367">
    <property type="term" value="P:fatty acid elongation, saturated fatty acid"/>
    <property type="evidence" value="ECO:0007669"/>
    <property type="project" value="TreeGrafter"/>
</dbReference>
<evidence type="ECO:0000256" key="3">
    <source>
        <dbReference type="ARBA" id="ARBA00022679"/>
    </source>
</evidence>
<evidence type="ECO:0000256" key="8">
    <source>
        <dbReference type="ARBA" id="ARBA00023136"/>
    </source>
</evidence>
<dbReference type="PROSITE" id="PS01188">
    <property type="entry name" value="ELO"/>
    <property type="match status" value="1"/>
</dbReference>
<feature type="region of interest" description="Disordered" evidence="11">
    <location>
        <begin position="277"/>
        <end position="305"/>
    </location>
</feature>
<keyword evidence="8 10" id="KW-0472">Membrane</keyword>
<evidence type="ECO:0000256" key="5">
    <source>
        <dbReference type="ARBA" id="ARBA00022832"/>
    </source>
</evidence>
<dbReference type="InterPro" id="IPR030457">
    <property type="entry name" value="ELO_CS"/>
</dbReference>
<keyword evidence="6 10" id="KW-1133">Transmembrane helix</keyword>
<evidence type="ECO:0000256" key="1">
    <source>
        <dbReference type="ARBA" id="ARBA00004141"/>
    </source>
</evidence>
<accession>A0A8J1U236</accession>
<feature type="transmembrane region" description="Helical" evidence="10">
    <location>
        <begin position="213"/>
        <end position="233"/>
    </location>
</feature>
<evidence type="ECO:0000256" key="6">
    <source>
        <dbReference type="ARBA" id="ARBA00022989"/>
    </source>
</evidence>
<keyword evidence="4 10" id="KW-0812">Transmembrane</keyword>
<dbReference type="GO" id="GO:0034626">
    <property type="term" value="P:fatty acid elongation, polyunsaturated fatty acid"/>
    <property type="evidence" value="ECO:0007669"/>
    <property type="project" value="TreeGrafter"/>
</dbReference>
<reference evidence="12" key="1">
    <citation type="submission" date="2022-03" db="EMBL/GenBank/DDBJ databases">
        <authorList>
            <person name="Martin C."/>
        </authorList>
    </citation>
    <scope>NUCLEOTIDE SEQUENCE</scope>
</reference>
<evidence type="ECO:0000313" key="13">
    <source>
        <dbReference type="Proteomes" id="UP000749559"/>
    </source>
</evidence>
<evidence type="ECO:0000313" key="12">
    <source>
        <dbReference type="EMBL" id="CAH1786503.1"/>
    </source>
</evidence>
<feature type="transmembrane region" description="Helical" evidence="10">
    <location>
        <begin position="40"/>
        <end position="58"/>
    </location>
</feature>
<dbReference type="EMBL" id="CAIIXF020000006">
    <property type="protein sequence ID" value="CAH1786503.1"/>
    <property type="molecule type" value="Genomic_DNA"/>
</dbReference>
<comment type="catalytic activity">
    <reaction evidence="10">
        <text>a very-long-chain acyl-CoA + malonyl-CoA + H(+) = a very-long-chain 3-oxoacyl-CoA + CO2 + CoA</text>
        <dbReference type="Rhea" id="RHEA:32727"/>
        <dbReference type="ChEBI" id="CHEBI:15378"/>
        <dbReference type="ChEBI" id="CHEBI:16526"/>
        <dbReference type="ChEBI" id="CHEBI:57287"/>
        <dbReference type="ChEBI" id="CHEBI:57384"/>
        <dbReference type="ChEBI" id="CHEBI:90725"/>
        <dbReference type="ChEBI" id="CHEBI:90736"/>
        <dbReference type="EC" id="2.3.1.199"/>
    </reaction>
</comment>
<name>A0A8J1U236_OWEFU</name>
<evidence type="ECO:0000256" key="7">
    <source>
        <dbReference type="ARBA" id="ARBA00023098"/>
    </source>
</evidence>
<evidence type="ECO:0000256" key="9">
    <source>
        <dbReference type="ARBA" id="ARBA00023160"/>
    </source>
</evidence>
<gene>
    <name evidence="12" type="ORF">OFUS_LOCUS12391</name>
</gene>
<dbReference type="Proteomes" id="UP000749559">
    <property type="component" value="Unassembled WGS sequence"/>
</dbReference>
<dbReference type="GO" id="GO:0042761">
    <property type="term" value="P:very long-chain fatty acid biosynthetic process"/>
    <property type="evidence" value="ECO:0007669"/>
    <property type="project" value="TreeGrafter"/>
</dbReference>
<protein>
    <recommendedName>
        <fullName evidence="10">Elongation of very long chain fatty acids protein</fullName>
        <ecNumber evidence="10">2.3.1.199</ecNumber>
    </recommendedName>
    <alternativeName>
        <fullName evidence="10">Very-long-chain 3-oxoacyl-CoA synthase</fullName>
    </alternativeName>
</protein>
<feature type="transmembrane region" description="Helical" evidence="10">
    <location>
        <begin position="155"/>
        <end position="173"/>
    </location>
</feature>